<dbReference type="EMBL" id="JAMKFB020000001">
    <property type="protein sequence ID" value="KAL0202895.1"/>
    <property type="molecule type" value="Genomic_DNA"/>
</dbReference>
<protein>
    <submittedName>
        <fullName evidence="3">Uncharacterized protein</fullName>
    </submittedName>
</protein>
<dbReference type="Proteomes" id="UP001529510">
    <property type="component" value="Unassembled WGS sequence"/>
</dbReference>
<sequence>KLQSNHDTLQAELEIVFGSDLEFKVEEGSGNNSEGFSQTIVIVLSALLAISVVGLIALLAVYLV</sequence>
<dbReference type="AlphaFoldDB" id="A0ABD0RYL8"/>
<keyword evidence="1" id="KW-0812">Transmembrane</keyword>
<comment type="caution">
    <text evidence="3">The sequence shown here is derived from an EMBL/GenBank/DDBJ whole genome shotgun (WGS) entry which is preliminary data.</text>
</comment>
<feature type="transmembrane region" description="Helical" evidence="1">
    <location>
        <begin position="40"/>
        <end position="63"/>
    </location>
</feature>
<feature type="non-terminal residue" evidence="3">
    <location>
        <position position="1"/>
    </location>
</feature>
<evidence type="ECO:0000313" key="2">
    <source>
        <dbReference type="EMBL" id="KAL0202895.1"/>
    </source>
</evidence>
<evidence type="ECO:0000256" key="1">
    <source>
        <dbReference type="SAM" id="Phobius"/>
    </source>
</evidence>
<reference evidence="3 4" key="1">
    <citation type="submission" date="2024-05" db="EMBL/GenBank/DDBJ databases">
        <title>Genome sequencing and assembly of Indian major carp, Cirrhinus mrigala (Hamilton, 1822).</title>
        <authorList>
            <person name="Mohindra V."/>
            <person name="Chowdhury L.M."/>
            <person name="Lal K."/>
            <person name="Jena J.K."/>
        </authorList>
    </citation>
    <scope>NUCLEOTIDE SEQUENCE [LARGE SCALE GENOMIC DNA]</scope>
    <source>
        <strain evidence="3">CM1030</strain>
        <tissue evidence="3">Blood</tissue>
    </source>
</reference>
<keyword evidence="4" id="KW-1185">Reference proteome</keyword>
<organism evidence="3 4">
    <name type="scientific">Cirrhinus mrigala</name>
    <name type="common">Mrigala</name>
    <dbReference type="NCBI Taxonomy" id="683832"/>
    <lineage>
        <taxon>Eukaryota</taxon>
        <taxon>Metazoa</taxon>
        <taxon>Chordata</taxon>
        <taxon>Craniata</taxon>
        <taxon>Vertebrata</taxon>
        <taxon>Euteleostomi</taxon>
        <taxon>Actinopterygii</taxon>
        <taxon>Neopterygii</taxon>
        <taxon>Teleostei</taxon>
        <taxon>Ostariophysi</taxon>
        <taxon>Cypriniformes</taxon>
        <taxon>Cyprinidae</taxon>
        <taxon>Labeoninae</taxon>
        <taxon>Labeonini</taxon>
        <taxon>Cirrhinus</taxon>
    </lineage>
</organism>
<accession>A0ABD0RYL8</accession>
<dbReference type="EMBL" id="JAMKFB020000001">
    <property type="protein sequence ID" value="KAL0202902.1"/>
    <property type="molecule type" value="Genomic_DNA"/>
</dbReference>
<proteinExistence type="predicted"/>
<evidence type="ECO:0000313" key="4">
    <source>
        <dbReference type="Proteomes" id="UP001529510"/>
    </source>
</evidence>
<name>A0ABD0RYL8_CIRMR</name>
<gene>
    <name evidence="2" type="ORF">M9458_000913</name>
    <name evidence="3" type="ORF">M9458_000920</name>
</gene>
<feature type="non-terminal residue" evidence="3">
    <location>
        <position position="64"/>
    </location>
</feature>
<keyword evidence="1" id="KW-0472">Membrane</keyword>
<keyword evidence="1" id="KW-1133">Transmembrane helix</keyword>
<evidence type="ECO:0000313" key="3">
    <source>
        <dbReference type="EMBL" id="KAL0202902.1"/>
    </source>
</evidence>